<sequence length="115" mass="12800">MKVRCGMCGAHNNGVHPDLADEYLCGFCTDLRDRAIKMLTGGQGGYREDRHGRRAYRLAVVLNEHPDAELVSCSDEKTGQRFGEAIHRRGLCCKIGHTSHKYQLWAVWPAIGATS</sequence>
<organism evidence="1">
    <name type="scientific">marine sediment metagenome</name>
    <dbReference type="NCBI Taxonomy" id="412755"/>
    <lineage>
        <taxon>unclassified sequences</taxon>
        <taxon>metagenomes</taxon>
        <taxon>ecological metagenomes</taxon>
    </lineage>
</organism>
<gene>
    <name evidence="1" type="ORF">LCGC14_0860780</name>
</gene>
<protein>
    <submittedName>
        <fullName evidence="1">Uncharacterized protein</fullName>
    </submittedName>
</protein>
<name>A0A0F9P7H8_9ZZZZ</name>
<comment type="caution">
    <text evidence="1">The sequence shown here is derived from an EMBL/GenBank/DDBJ whole genome shotgun (WGS) entry which is preliminary data.</text>
</comment>
<dbReference type="AlphaFoldDB" id="A0A0F9P7H8"/>
<accession>A0A0F9P7H8</accession>
<evidence type="ECO:0000313" key="1">
    <source>
        <dbReference type="EMBL" id="KKN27815.1"/>
    </source>
</evidence>
<proteinExistence type="predicted"/>
<dbReference type="EMBL" id="LAZR01002612">
    <property type="protein sequence ID" value="KKN27815.1"/>
    <property type="molecule type" value="Genomic_DNA"/>
</dbReference>
<reference evidence="1" key="1">
    <citation type="journal article" date="2015" name="Nature">
        <title>Complex archaea that bridge the gap between prokaryotes and eukaryotes.</title>
        <authorList>
            <person name="Spang A."/>
            <person name="Saw J.H."/>
            <person name="Jorgensen S.L."/>
            <person name="Zaremba-Niedzwiedzka K."/>
            <person name="Martijn J."/>
            <person name="Lind A.E."/>
            <person name="van Eijk R."/>
            <person name="Schleper C."/>
            <person name="Guy L."/>
            <person name="Ettema T.J."/>
        </authorList>
    </citation>
    <scope>NUCLEOTIDE SEQUENCE</scope>
</reference>